<dbReference type="Gene3D" id="3.30.70.330">
    <property type="match status" value="1"/>
</dbReference>
<feature type="domain" description="RRM" evidence="1">
    <location>
        <begin position="32"/>
        <end position="74"/>
    </location>
</feature>
<protein>
    <recommendedName>
        <fullName evidence="1">RRM domain-containing protein</fullName>
    </recommendedName>
</protein>
<accession>A0A2P5XIN6</accession>
<dbReference type="InterPro" id="IPR035979">
    <property type="entry name" value="RBD_domain_sf"/>
</dbReference>
<dbReference type="SUPFAM" id="SSF54928">
    <property type="entry name" value="RNA-binding domain, RBD"/>
    <property type="match status" value="1"/>
</dbReference>
<dbReference type="EMBL" id="KZ664790">
    <property type="protein sequence ID" value="PPS03201.1"/>
    <property type="molecule type" value="Genomic_DNA"/>
</dbReference>
<dbReference type="Pfam" id="PF00076">
    <property type="entry name" value="RRM_1"/>
    <property type="match status" value="1"/>
</dbReference>
<gene>
    <name evidence="2" type="ORF">GOBAR_AA17443</name>
</gene>
<proteinExistence type="predicted"/>
<name>A0A2P5XIN6_GOSBA</name>
<dbReference type="OrthoDB" id="1928326at2759"/>
<evidence type="ECO:0000313" key="3">
    <source>
        <dbReference type="Proteomes" id="UP000239757"/>
    </source>
</evidence>
<reference evidence="2 3" key="1">
    <citation type="submission" date="2015-01" db="EMBL/GenBank/DDBJ databases">
        <title>Genome of allotetraploid Gossypium barbadense reveals genomic plasticity and fiber elongation in cotton evolution.</title>
        <authorList>
            <person name="Chen X."/>
            <person name="Liu X."/>
            <person name="Zhao B."/>
            <person name="Zheng H."/>
            <person name="Hu Y."/>
            <person name="Lu G."/>
            <person name="Yang C."/>
            <person name="Chen J."/>
            <person name="Shan C."/>
            <person name="Zhang L."/>
            <person name="Zhou Y."/>
            <person name="Wang L."/>
            <person name="Guo W."/>
            <person name="Bai Y."/>
            <person name="Ruan J."/>
            <person name="Shangguan X."/>
            <person name="Mao Y."/>
            <person name="Jiang J."/>
            <person name="Zhu Y."/>
            <person name="Lei J."/>
            <person name="Kang H."/>
            <person name="Chen S."/>
            <person name="He X."/>
            <person name="Wang R."/>
            <person name="Wang Y."/>
            <person name="Chen J."/>
            <person name="Wang L."/>
            <person name="Yu S."/>
            <person name="Wang B."/>
            <person name="Wei J."/>
            <person name="Song S."/>
            <person name="Lu X."/>
            <person name="Gao Z."/>
            <person name="Gu W."/>
            <person name="Deng X."/>
            <person name="Ma D."/>
            <person name="Wang S."/>
            <person name="Liang W."/>
            <person name="Fang L."/>
            <person name="Cai C."/>
            <person name="Zhu X."/>
            <person name="Zhou B."/>
            <person name="Zhang Y."/>
            <person name="Chen Z."/>
            <person name="Xu S."/>
            <person name="Zhu R."/>
            <person name="Wang S."/>
            <person name="Zhang T."/>
            <person name="Zhao G."/>
        </authorList>
    </citation>
    <scope>NUCLEOTIDE SEQUENCE [LARGE SCALE GENOMIC DNA]</scope>
    <source>
        <strain evidence="3">cv. Xinhai21</strain>
        <tissue evidence="2">Leaf</tissue>
    </source>
</reference>
<dbReference type="InterPro" id="IPR012677">
    <property type="entry name" value="Nucleotide-bd_a/b_plait_sf"/>
</dbReference>
<dbReference type="GO" id="GO:0003723">
    <property type="term" value="F:RNA binding"/>
    <property type="evidence" value="ECO:0007669"/>
    <property type="project" value="InterPro"/>
</dbReference>
<evidence type="ECO:0000259" key="1">
    <source>
        <dbReference type="Pfam" id="PF00076"/>
    </source>
</evidence>
<organism evidence="2 3">
    <name type="scientific">Gossypium barbadense</name>
    <name type="common">Sea Island cotton</name>
    <name type="synonym">Hibiscus barbadensis</name>
    <dbReference type="NCBI Taxonomy" id="3634"/>
    <lineage>
        <taxon>Eukaryota</taxon>
        <taxon>Viridiplantae</taxon>
        <taxon>Streptophyta</taxon>
        <taxon>Embryophyta</taxon>
        <taxon>Tracheophyta</taxon>
        <taxon>Spermatophyta</taxon>
        <taxon>Magnoliopsida</taxon>
        <taxon>eudicotyledons</taxon>
        <taxon>Gunneridae</taxon>
        <taxon>Pentapetalae</taxon>
        <taxon>rosids</taxon>
        <taxon>malvids</taxon>
        <taxon>Malvales</taxon>
        <taxon>Malvaceae</taxon>
        <taxon>Malvoideae</taxon>
        <taxon>Gossypium</taxon>
    </lineage>
</organism>
<dbReference type="InterPro" id="IPR000504">
    <property type="entry name" value="RRM_dom"/>
</dbReference>
<sequence length="125" mass="13656">MAQIHVQYQAPVFGPNGVAPGPGRPQFMLTSLYVEDSDTSVTDEQLFQMFSQVAQVALERVCRDLATGRSIGYGMSTITILMVETKMFKRLKKAGKHTKMVEQSGSSDDKGTEAVLRKKVATALA</sequence>
<evidence type="ECO:0000313" key="2">
    <source>
        <dbReference type="EMBL" id="PPS03201.1"/>
    </source>
</evidence>
<dbReference type="AlphaFoldDB" id="A0A2P5XIN6"/>
<dbReference type="Proteomes" id="UP000239757">
    <property type="component" value="Unassembled WGS sequence"/>
</dbReference>